<name>A0A5C5WK28_9BACT</name>
<dbReference type="Proteomes" id="UP000316598">
    <property type="component" value="Unassembled WGS sequence"/>
</dbReference>
<dbReference type="EMBL" id="SJPI01000002">
    <property type="protein sequence ID" value="TWT51136.1"/>
    <property type="molecule type" value="Genomic_DNA"/>
</dbReference>
<dbReference type="PANTHER" id="PTHR45953:SF1">
    <property type="entry name" value="IDURONATE 2-SULFATASE"/>
    <property type="match status" value="1"/>
</dbReference>
<dbReference type="EC" id="3.1.6.1" evidence="7"/>
<evidence type="ECO:0000259" key="6">
    <source>
        <dbReference type="Pfam" id="PF00884"/>
    </source>
</evidence>
<evidence type="ECO:0000256" key="1">
    <source>
        <dbReference type="ARBA" id="ARBA00008779"/>
    </source>
</evidence>
<dbReference type="GO" id="GO:0005737">
    <property type="term" value="C:cytoplasm"/>
    <property type="evidence" value="ECO:0007669"/>
    <property type="project" value="TreeGrafter"/>
</dbReference>
<dbReference type="OrthoDB" id="9762324at2"/>
<dbReference type="GO" id="GO:0004065">
    <property type="term" value="F:arylsulfatase activity"/>
    <property type="evidence" value="ECO:0007669"/>
    <property type="project" value="UniProtKB-EC"/>
</dbReference>
<protein>
    <submittedName>
        <fullName evidence="7">Arylsulfatase</fullName>
        <ecNumber evidence="7">3.1.6.1</ecNumber>
    </submittedName>
</protein>
<gene>
    <name evidence="7" type="ORF">Pla22_39130</name>
</gene>
<dbReference type="RefSeq" id="WP_146516237.1">
    <property type="nucleotide sequence ID" value="NZ_SJPI01000002.1"/>
</dbReference>
<feature type="signal peptide" evidence="5">
    <location>
        <begin position="1"/>
        <end position="20"/>
    </location>
</feature>
<dbReference type="PROSITE" id="PS00149">
    <property type="entry name" value="SULFATASE_2"/>
    <property type="match status" value="1"/>
</dbReference>
<evidence type="ECO:0000313" key="8">
    <source>
        <dbReference type="Proteomes" id="UP000316598"/>
    </source>
</evidence>
<dbReference type="PANTHER" id="PTHR45953">
    <property type="entry name" value="IDURONATE 2-SULFATASE"/>
    <property type="match status" value="1"/>
</dbReference>
<dbReference type="InterPro" id="IPR017850">
    <property type="entry name" value="Alkaline_phosphatase_core_sf"/>
</dbReference>
<dbReference type="GO" id="GO:0046872">
    <property type="term" value="F:metal ion binding"/>
    <property type="evidence" value="ECO:0007669"/>
    <property type="project" value="UniProtKB-KW"/>
</dbReference>
<dbReference type="CDD" id="cd16155">
    <property type="entry name" value="sulfatase_like"/>
    <property type="match status" value="1"/>
</dbReference>
<organism evidence="7 8">
    <name type="scientific">Rubripirellula amarantea</name>
    <dbReference type="NCBI Taxonomy" id="2527999"/>
    <lineage>
        <taxon>Bacteria</taxon>
        <taxon>Pseudomonadati</taxon>
        <taxon>Planctomycetota</taxon>
        <taxon>Planctomycetia</taxon>
        <taxon>Pirellulales</taxon>
        <taxon>Pirellulaceae</taxon>
        <taxon>Rubripirellula</taxon>
    </lineage>
</organism>
<proteinExistence type="inferred from homology"/>
<dbReference type="Pfam" id="PF00884">
    <property type="entry name" value="Sulfatase"/>
    <property type="match status" value="1"/>
</dbReference>
<dbReference type="InterPro" id="IPR000917">
    <property type="entry name" value="Sulfatase_N"/>
</dbReference>
<feature type="chain" id="PRO_5023090568" evidence="5">
    <location>
        <begin position="21"/>
        <end position="491"/>
    </location>
</feature>
<reference evidence="7 8" key="1">
    <citation type="submission" date="2019-02" db="EMBL/GenBank/DDBJ databases">
        <title>Deep-cultivation of Planctomycetes and their phenomic and genomic characterization uncovers novel biology.</title>
        <authorList>
            <person name="Wiegand S."/>
            <person name="Jogler M."/>
            <person name="Boedeker C."/>
            <person name="Pinto D."/>
            <person name="Vollmers J."/>
            <person name="Rivas-Marin E."/>
            <person name="Kohn T."/>
            <person name="Peeters S.H."/>
            <person name="Heuer A."/>
            <person name="Rast P."/>
            <person name="Oberbeckmann S."/>
            <person name="Bunk B."/>
            <person name="Jeske O."/>
            <person name="Meyerdierks A."/>
            <person name="Storesund J.E."/>
            <person name="Kallscheuer N."/>
            <person name="Luecker S."/>
            <person name="Lage O.M."/>
            <person name="Pohl T."/>
            <person name="Merkel B.J."/>
            <person name="Hornburger P."/>
            <person name="Mueller R.-W."/>
            <person name="Bruemmer F."/>
            <person name="Labrenz M."/>
            <person name="Spormann A.M."/>
            <person name="Op Den Camp H."/>
            <person name="Overmann J."/>
            <person name="Amann R."/>
            <person name="Jetten M.S.M."/>
            <person name="Mascher T."/>
            <person name="Medema M.H."/>
            <person name="Devos D.P."/>
            <person name="Kaster A.-K."/>
            <person name="Ovreas L."/>
            <person name="Rohde M."/>
            <person name="Galperin M.Y."/>
            <person name="Jogler C."/>
        </authorList>
    </citation>
    <scope>NUCLEOTIDE SEQUENCE [LARGE SCALE GENOMIC DNA]</scope>
    <source>
        <strain evidence="7 8">Pla22</strain>
    </source>
</reference>
<comment type="caution">
    <text evidence="7">The sequence shown here is derived from an EMBL/GenBank/DDBJ whole genome shotgun (WGS) entry which is preliminary data.</text>
</comment>
<evidence type="ECO:0000256" key="3">
    <source>
        <dbReference type="ARBA" id="ARBA00022801"/>
    </source>
</evidence>
<keyword evidence="2" id="KW-0479">Metal-binding</keyword>
<sequence precursor="true">MNIFQSVIAILLIAGTTANADETRPNILFVFADDQCYDTIGELGNPEVHTPNLDRLAREGTAFTNAYNMGSWTGAVCIASRTMMVTGRSVWNAKDAKLPNLARSRQSWPQLLHDVGYETYMAGKWHIGRMKTTDVFDHVAHERPGMPNQTNEGYDRPVEGQPDKWSPSDPKFAGYWKGGKHWSEVLADDATGFLEDAAKRDKPFFMYLAFNAPHDPRQSPQRFVDMYPQQEIKLPENFQVEYPFKQEMGCYQVPASKAAHNTGKPRLIFQRDEHLAPWPRTPYSVRVNRQEYYAIISHMDEQIGRILDALDRTGKRDSTYIVFTADHGLACGQHGLMGKQNMYEHSMKPPLIMVGPGIEPGQRRDAPVYLQDIMPTTLELAGAEKPEEVFFESLVPFFQDSNASSRHDAIYGCYAEDLQRMVRVDNWKLIVYPQAKVVRMYDLGHDPLEQNDLAKDPQHKNRVAELFQRLIQLQRDMNDDLDLASFFPDLT</sequence>
<accession>A0A5C5WK28</accession>
<dbReference type="SUPFAM" id="SSF53649">
    <property type="entry name" value="Alkaline phosphatase-like"/>
    <property type="match status" value="1"/>
</dbReference>
<keyword evidence="5" id="KW-0732">Signal</keyword>
<dbReference type="InterPro" id="IPR024607">
    <property type="entry name" value="Sulfatase_CS"/>
</dbReference>
<dbReference type="AlphaFoldDB" id="A0A5C5WK28"/>
<feature type="region of interest" description="Disordered" evidence="4">
    <location>
        <begin position="144"/>
        <end position="169"/>
    </location>
</feature>
<comment type="similarity">
    <text evidence="1">Belongs to the sulfatase family.</text>
</comment>
<dbReference type="Gene3D" id="3.40.720.10">
    <property type="entry name" value="Alkaline Phosphatase, subunit A"/>
    <property type="match status" value="1"/>
</dbReference>
<feature type="domain" description="Sulfatase N-terminal" evidence="6">
    <location>
        <begin position="25"/>
        <end position="383"/>
    </location>
</feature>
<feature type="compositionally biased region" description="Basic and acidic residues" evidence="4">
    <location>
        <begin position="153"/>
        <end position="162"/>
    </location>
</feature>
<keyword evidence="8" id="KW-1185">Reference proteome</keyword>
<keyword evidence="3 7" id="KW-0378">Hydrolase</keyword>
<evidence type="ECO:0000256" key="4">
    <source>
        <dbReference type="SAM" id="MobiDB-lite"/>
    </source>
</evidence>
<evidence type="ECO:0000256" key="5">
    <source>
        <dbReference type="SAM" id="SignalP"/>
    </source>
</evidence>
<evidence type="ECO:0000313" key="7">
    <source>
        <dbReference type="EMBL" id="TWT51136.1"/>
    </source>
</evidence>
<evidence type="ECO:0000256" key="2">
    <source>
        <dbReference type="ARBA" id="ARBA00022723"/>
    </source>
</evidence>